<organism evidence="1">
    <name type="scientific">marine sediment metagenome</name>
    <dbReference type="NCBI Taxonomy" id="412755"/>
    <lineage>
        <taxon>unclassified sequences</taxon>
        <taxon>metagenomes</taxon>
        <taxon>ecological metagenomes</taxon>
    </lineage>
</organism>
<accession>A0A0F9FNR6</accession>
<dbReference type="AlphaFoldDB" id="A0A0F9FNR6"/>
<evidence type="ECO:0008006" key="2">
    <source>
        <dbReference type="Google" id="ProtNLM"/>
    </source>
</evidence>
<sequence>MLPIKKIINSLGWRVNLLLKKDWENKLYRFEQSISNKKISNLRVLIGPSFAIYPPSYAIDKSLTLALKLKGVEIIPIYCDSVQDIECNFIGGDWTKQNSFEKNCKNCRTTSEKLWRINSEKALRFSSYLSGDDINHITEIVSELSFEEALCFNLNGIAYGRMAKDILVNNYLVATPSLIDNHNYLLKVHLSNLLRVSLIYERILDEKKPDRVVSNDSYYGMWALLEHHCKMRSIPFYSHWPATMNRVAFAHNDAAMNLDLKASWEKFLKKPLSNENEQKVERWLVGERGYVIDTTKLGGYEQSDPILSEVDLDKPTIVLAANVIWDLAALDKQIIFNDMIEWIVETIEWFASNDNAQLVIKPHPAETAPKIPRTNENVAKALKARGVIFPKNVFLLKPDTN</sequence>
<reference evidence="1" key="1">
    <citation type="journal article" date="2015" name="Nature">
        <title>Complex archaea that bridge the gap between prokaryotes and eukaryotes.</title>
        <authorList>
            <person name="Spang A."/>
            <person name="Saw J.H."/>
            <person name="Jorgensen S.L."/>
            <person name="Zaremba-Niedzwiedzka K."/>
            <person name="Martijn J."/>
            <person name="Lind A.E."/>
            <person name="van Eijk R."/>
            <person name="Schleper C."/>
            <person name="Guy L."/>
            <person name="Ettema T.J."/>
        </authorList>
    </citation>
    <scope>NUCLEOTIDE SEQUENCE</scope>
</reference>
<protein>
    <recommendedName>
        <fullName evidence="2">Capsule polysaccharide biosynthesis protein</fullName>
    </recommendedName>
</protein>
<evidence type="ECO:0000313" key="1">
    <source>
        <dbReference type="EMBL" id="KKL87878.1"/>
    </source>
</evidence>
<name>A0A0F9FNR6_9ZZZZ</name>
<gene>
    <name evidence="1" type="ORF">LCGC14_1930290</name>
</gene>
<proteinExistence type="predicted"/>
<dbReference type="EMBL" id="LAZR01020718">
    <property type="protein sequence ID" value="KKL87878.1"/>
    <property type="molecule type" value="Genomic_DNA"/>
</dbReference>
<feature type="non-terminal residue" evidence="1">
    <location>
        <position position="401"/>
    </location>
</feature>
<comment type="caution">
    <text evidence="1">The sequence shown here is derived from an EMBL/GenBank/DDBJ whole genome shotgun (WGS) entry which is preliminary data.</text>
</comment>